<organism evidence="2 3">
    <name type="scientific">Didymodactylos carnosus</name>
    <dbReference type="NCBI Taxonomy" id="1234261"/>
    <lineage>
        <taxon>Eukaryota</taxon>
        <taxon>Metazoa</taxon>
        <taxon>Spiralia</taxon>
        <taxon>Gnathifera</taxon>
        <taxon>Rotifera</taxon>
        <taxon>Eurotatoria</taxon>
        <taxon>Bdelloidea</taxon>
        <taxon>Philodinida</taxon>
        <taxon>Philodinidae</taxon>
        <taxon>Didymodactylos</taxon>
    </lineage>
</organism>
<evidence type="ECO:0000313" key="2">
    <source>
        <dbReference type="EMBL" id="CAF3664598.1"/>
    </source>
</evidence>
<name>A0A8S2HLQ0_9BILA</name>
<protein>
    <recommendedName>
        <fullName evidence="4">MULE transposase domain-containing protein</fullName>
    </recommendedName>
</protein>
<dbReference type="EMBL" id="CAJOBA010002936">
    <property type="protein sequence ID" value="CAF3664598.1"/>
    <property type="molecule type" value="Genomic_DNA"/>
</dbReference>
<dbReference type="AlphaFoldDB" id="A0A8S2HLQ0"/>
<sequence length="319" mass="37441">MLHFTLTERGKNYKDHQYTKKREHKTCNEWRCRDRSCTSSISLCSQDQLIIRENTSHTCTANTKRVIIDDVIGRMKKRAREETIPIPKIYSEEMIKARVENPGLATGTIFPSFDKIDASLYRRRAQNYPKLPRTVEEINLIGTWKLDKNGDDFLLVDEKYGSDRLMIFGSEWGIRFLSSCSLWHSDGTFSVRPLLFVQLYIIFDFYNGYMIPCAYCLTTKKNEIAYTKIVNYLIALGQKFHVVMKPQRLTCHFEHVTINSFNNVFTNIKINGCFFHYAQSLWRKLQQIGMSRHFLPRNANSNSNNDILYTLQLKNDIFH</sequence>
<evidence type="ECO:0000313" key="1">
    <source>
        <dbReference type="EMBL" id="CAF0880964.1"/>
    </source>
</evidence>
<evidence type="ECO:0000313" key="3">
    <source>
        <dbReference type="Proteomes" id="UP000682733"/>
    </source>
</evidence>
<accession>A0A8S2HLQ0</accession>
<dbReference type="EMBL" id="CAJNOK010002936">
    <property type="protein sequence ID" value="CAF0880964.1"/>
    <property type="molecule type" value="Genomic_DNA"/>
</dbReference>
<gene>
    <name evidence="1" type="ORF">OVA965_LOCUS8617</name>
    <name evidence="2" type="ORF">TMI583_LOCUS8610</name>
</gene>
<evidence type="ECO:0008006" key="4">
    <source>
        <dbReference type="Google" id="ProtNLM"/>
    </source>
</evidence>
<comment type="caution">
    <text evidence="2">The sequence shown here is derived from an EMBL/GenBank/DDBJ whole genome shotgun (WGS) entry which is preliminary data.</text>
</comment>
<proteinExistence type="predicted"/>
<dbReference type="Proteomes" id="UP000682733">
    <property type="component" value="Unassembled WGS sequence"/>
</dbReference>
<reference evidence="2" key="1">
    <citation type="submission" date="2021-02" db="EMBL/GenBank/DDBJ databases">
        <authorList>
            <person name="Nowell W R."/>
        </authorList>
    </citation>
    <scope>NUCLEOTIDE SEQUENCE</scope>
</reference>
<dbReference type="Proteomes" id="UP000677228">
    <property type="component" value="Unassembled WGS sequence"/>
</dbReference>